<proteinExistence type="predicted"/>
<dbReference type="PANTHER" id="PTHR19957:SF3">
    <property type="entry name" value="SYNTAXIN-5"/>
    <property type="match status" value="1"/>
</dbReference>
<reference evidence="7 8" key="1">
    <citation type="submission" date="2024-04" db="EMBL/GenBank/DDBJ databases">
        <title>Tritrichomonas musculus Genome.</title>
        <authorList>
            <person name="Alves-Ferreira E."/>
            <person name="Grigg M."/>
            <person name="Lorenzi H."/>
            <person name="Galac M."/>
        </authorList>
    </citation>
    <scope>NUCLEOTIDE SEQUENCE [LARGE SCALE GENOMIC DNA]</scope>
    <source>
        <strain evidence="7 8">EAF2021</strain>
    </source>
</reference>
<evidence type="ECO:0000256" key="2">
    <source>
        <dbReference type="ARBA" id="ARBA00022448"/>
    </source>
</evidence>
<accession>A0ABR2KL84</accession>
<comment type="caution">
    <text evidence="7">The sequence shown here is derived from an EMBL/GenBank/DDBJ whole genome shotgun (WGS) entry which is preliminary data.</text>
</comment>
<keyword evidence="3" id="KW-0175">Coiled coil</keyword>
<dbReference type="Proteomes" id="UP001470230">
    <property type="component" value="Unassembled WGS sequence"/>
</dbReference>
<dbReference type="InterPro" id="IPR045242">
    <property type="entry name" value="Syntaxin"/>
</dbReference>
<evidence type="ECO:0000256" key="1">
    <source>
        <dbReference type="ARBA" id="ARBA00004211"/>
    </source>
</evidence>
<evidence type="ECO:0000256" key="5">
    <source>
        <dbReference type="SAM" id="MobiDB-lite"/>
    </source>
</evidence>
<keyword evidence="6" id="KW-1133">Transmembrane helix</keyword>
<keyword evidence="2" id="KW-0813">Transport</keyword>
<dbReference type="PANTHER" id="PTHR19957">
    <property type="entry name" value="SYNTAXIN"/>
    <property type="match status" value="1"/>
</dbReference>
<organism evidence="7 8">
    <name type="scientific">Tritrichomonas musculus</name>
    <dbReference type="NCBI Taxonomy" id="1915356"/>
    <lineage>
        <taxon>Eukaryota</taxon>
        <taxon>Metamonada</taxon>
        <taxon>Parabasalia</taxon>
        <taxon>Tritrichomonadida</taxon>
        <taxon>Tritrichomonadidae</taxon>
        <taxon>Tritrichomonas</taxon>
    </lineage>
</organism>
<protein>
    <submittedName>
        <fullName evidence="7">SNAP receptor</fullName>
    </submittedName>
</protein>
<feature type="compositionally biased region" description="Basic residues" evidence="5">
    <location>
        <begin position="270"/>
        <end position="281"/>
    </location>
</feature>
<comment type="subcellular location">
    <subcellularLocation>
        <location evidence="1">Membrane</location>
        <topology evidence="1">Single-pass type IV membrane protein</topology>
    </subcellularLocation>
</comment>
<evidence type="ECO:0000313" key="7">
    <source>
        <dbReference type="EMBL" id="KAK8891836.1"/>
    </source>
</evidence>
<feature type="compositionally biased region" description="Pro residues" evidence="5">
    <location>
        <begin position="235"/>
        <end position="259"/>
    </location>
</feature>
<keyword evidence="8" id="KW-1185">Reference proteome</keyword>
<evidence type="ECO:0000256" key="4">
    <source>
        <dbReference type="ARBA" id="ARBA00023136"/>
    </source>
</evidence>
<dbReference type="InterPro" id="IPR010989">
    <property type="entry name" value="SNARE"/>
</dbReference>
<dbReference type="EMBL" id="JAPFFF010000004">
    <property type="protein sequence ID" value="KAK8891836.1"/>
    <property type="molecule type" value="Genomic_DNA"/>
</dbReference>
<evidence type="ECO:0000313" key="8">
    <source>
        <dbReference type="Proteomes" id="UP001470230"/>
    </source>
</evidence>
<keyword evidence="7" id="KW-0675">Receptor</keyword>
<sequence>MSYSQKVKQDIKRMDSILSTIENLSKDIGTFNDGMSLREQIQSHVKELMDTSKNVKTNISIMRQNDDPEIDSVQKSFEEVSGKMRNQLPKVINGLKASTPSVQPARNNSQEIFNQPLLVDQSLVDADSDQLAILESEVNQILSTMKEVNALFEKTMQELQSQRHLIIGVDNMTSKAADDMSMGTLELEKAEAHQKGSRKCLCWILLMIIVIAGCVVVFVVVLVMKKKKKNSDTPAPTPTPVPPTPTPKPPTPTPNPPTEKPTQPAERLFTKARRGKGIFLY</sequence>
<evidence type="ECO:0000256" key="3">
    <source>
        <dbReference type="ARBA" id="ARBA00023054"/>
    </source>
</evidence>
<name>A0ABR2KL84_9EUKA</name>
<keyword evidence="4 6" id="KW-0472">Membrane</keyword>
<dbReference type="Gene3D" id="1.20.58.70">
    <property type="match status" value="1"/>
</dbReference>
<dbReference type="Gene3D" id="1.20.5.110">
    <property type="match status" value="1"/>
</dbReference>
<gene>
    <name evidence="7" type="ORF">M9Y10_029058</name>
</gene>
<dbReference type="SUPFAM" id="SSF47661">
    <property type="entry name" value="t-snare proteins"/>
    <property type="match status" value="1"/>
</dbReference>
<feature type="transmembrane region" description="Helical" evidence="6">
    <location>
        <begin position="203"/>
        <end position="224"/>
    </location>
</feature>
<feature type="region of interest" description="Disordered" evidence="5">
    <location>
        <begin position="229"/>
        <end position="281"/>
    </location>
</feature>
<evidence type="ECO:0000256" key="6">
    <source>
        <dbReference type="SAM" id="Phobius"/>
    </source>
</evidence>
<keyword evidence="6" id="KW-0812">Transmembrane</keyword>